<dbReference type="InterPro" id="IPR036165">
    <property type="entry name" value="YefM-like_sf"/>
</dbReference>
<dbReference type="Proteomes" id="UP000442535">
    <property type="component" value="Unassembled WGS sequence"/>
</dbReference>
<evidence type="ECO:0000313" key="3">
    <source>
        <dbReference type="EMBL" id="MST50163.1"/>
    </source>
</evidence>
<organism evidence="3 4">
    <name type="scientific">Mobiluncus porci</name>
    <dbReference type="NCBI Taxonomy" id="2652278"/>
    <lineage>
        <taxon>Bacteria</taxon>
        <taxon>Bacillati</taxon>
        <taxon>Actinomycetota</taxon>
        <taxon>Actinomycetes</taxon>
        <taxon>Actinomycetales</taxon>
        <taxon>Actinomycetaceae</taxon>
        <taxon>Mobiluncus</taxon>
    </lineage>
</organism>
<comment type="caution">
    <text evidence="3">The sequence shown here is derived from an EMBL/GenBank/DDBJ whole genome shotgun (WGS) entry which is preliminary data.</text>
</comment>
<sequence>MNATPAVLASRDLRNHTSESLKRAENGESLAVTVNGHPVAMLGPIPTSGRAYLTRAEFLRRFQPADSGLRAQLDEFDQDLDELGGID</sequence>
<evidence type="ECO:0000256" key="1">
    <source>
        <dbReference type="ARBA" id="ARBA00009981"/>
    </source>
</evidence>
<comment type="similarity">
    <text evidence="1">Belongs to the phD/YefM antitoxin family.</text>
</comment>
<evidence type="ECO:0000256" key="2">
    <source>
        <dbReference type="SAM" id="MobiDB-lite"/>
    </source>
</evidence>
<feature type="region of interest" description="Disordered" evidence="2">
    <location>
        <begin position="1"/>
        <end position="24"/>
    </location>
</feature>
<name>A0A7K0K3U9_9ACTO</name>
<reference evidence="3 4" key="1">
    <citation type="submission" date="2019-08" db="EMBL/GenBank/DDBJ databases">
        <title>In-depth cultivation of the pig gut microbiome towards novel bacterial diversity and tailored functional studies.</title>
        <authorList>
            <person name="Wylensek D."/>
            <person name="Hitch T.C.A."/>
            <person name="Clavel T."/>
        </authorList>
    </citation>
    <scope>NUCLEOTIDE SEQUENCE [LARGE SCALE GENOMIC DNA]</scope>
    <source>
        <strain evidence="3 4">RF-GAM-744-WT-7</strain>
    </source>
</reference>
<dbReference type="RefSeq" id="WP_154545541.1">
    <property type="nucleotide sequence ID" value="NZ_JAQYQY010000036.1"/>
</dbReference>
<dbReference type="NCBIfam" id="TIGR01552">
    <property type="entry name" value="phd_fam"/>
    <property type="match status" value="1"/>
</dbReference>
<evidence type="ECO:0000313" key="4">
    <source>
        <dbReference type="Proteomes" id="UP000442535"/>
    </source>
</evidence>
<proteinExistence type="inferred from homology"/>
<feature type="compositionally biased region" description="Basic and acidic residues" evidence="2">
    <location>
        <begin position="11"/>
        <end position="24"/>
    </location>
</feature>
<protein>
    <submittedName>
        <fullName evidence="3">Type II toxin-antitoxin system prevent-host-death family antitoxin</fullName>
    </submittedName>
</protein>
<accession>A0A7K0K3U9</accession>
<gene>
    <name evidence="3" type="ORF">FYJ63_07930</name>
</gene>
<keyword evidence="4" id="KW-1185">Reference proteome</keyword>
<dbReference type="SUPFAM" id="SSF143120">
    <property type="entry name" value="YefM-like"/>
    <property type="match status" value="1"/>
</dbReference>
<dbReference type="AlphaFoldDB" id="A0A7K0K3U9"/>
<dbReference type="EMBL" id="VUMY01000014">
    <property type="protein sequence ID" value="MST50163.1"/>
    <property type="molecule type" value="Genomic_DNA"/>
</dbReference>